<evidence type="ECO:0000259" key="7">
    <source>
        <dbReference type="Pfam" id="PF07195"/>
    </source>
</evidence>
<reference evidence="9" key="1">
    <citation type="journal article" date="2019" name="Int. J. Syst. Evol. Microbiol.">
        <title>The Global Catalogue of Microorganisms (GCM) 10K type strain sequencing project: providing services to taxonomists for standard genome sequencing and annotation.</title>
        <authorList>
            <consortium name="The Broad Institute Genomics Platform"/>
            <consortium name="The Broad Institute Genome Sequencing Center for Infectious Disease"/>
            <person name="Wu L."/>
            <person name="Ma J."/>
        </authorList>
    </citation>
    <scope>NUCLEOTIDE SEQUENCE [LARGE SCALE GENOMIC DNA]</scope>
    <source>
        <strain evidence="9">VKM B-3159</strain>
    </source>
</reference>
<evidence type="ECO:0000256" key="3">
    <source>
        <dbReference type="ARBA" id="ARBA00023054"/>
    </source>
</evidence>
<evidence type="ECO:0000259" key="6">
    <source>
        <dbReference type="Pfam" id="PF02465"/>
    </source>
</evidence>
<sequence length="555" mass="56425">MTAIVSSTGASGLPIDSLVSAQMQAEQQPLTDIQTKISSYNTKLSAYSTLKSGLSTFQTAVDKLATAAKFNAQSVTASDSTSISATANGTAVLGNYSVSVTQLATSQKLASPAYSSATDIVGTGKLTISFGTTGTAPASFTANADKTDLTIDITSSNNTLSGIRDAINAQNASVSASIVNDGTGNRLVITSKDTGEVNSLKISVADDDGNNTDTGGLSALAYDPLASSNNMTQMTAAKNALLNVDGMSISKASNTVSDVIQGVTLTLKSVTSASNTLSVGTDTDTIQSSVQSFVDAYNALNTSMRNLTKFVSAGSTSNGALLGDSTARNIMVKLKSMLSASSPTATTYKTLSDIGVSMGSDGSLSLDSTKLQKAITNNVNDVAKLFSPSATSTDSQVTFISSKDETASGTYAVNITQLGGNGVNAIGTINGVTANTTGSVLTGVTGNGSYGLQLSVTGTATGSRGTVTFSKGLAGELSSLLDGWLDTDGALTTKTDGISSSIKDLNKKADDINAKLPSIEARYRAQYAKLDALLSSMQSTSSNLTSQLEAISNNS</sequence>
<evidence type="ECO:0000256" key="1">
    <source>
        <dbReference type="ARBA" id="ARBA00009764"/>
    </source>
</evidence>
<dbReference type="Pfam" id="PF02465">
    <property type="entry name" value="FliD_N"/>
    <property type="match status" value="1"/>
</dbReference>
<dbReference type="EMBL" id="JAVCAP010000020">
    <property type="protein sequence ID" value="MDP8568132.1"/>
    <property type="molecule type" value="Genomic_DNA"/>
</dbReference>
<proteinExistence type="inferred from homology"/>
<keyword evidence="8" id="KW-0966">Cell projection</keyword>
<comment type="subcellular location">
    <subcellularLocation>
        <location evidence="5">Secreted</location>
    </subcellularLocation>
    <subcellularLocation>
        <location evidence="5">Bacterial flagellum</location>
    </subcellularLocation>
</comment>
<feature type="domain" description="Flagellar hook-associated protein 2 N-terminal" evidence="6">
    <location>
        <begin position="11"/>
        <end position="107"/>
    </location>
</feature>
<dbReference type="PANTHER" id="PTHR30288">
    <property type="entry name" value="FLAGELLAR CAP/ASSEMBLY PROTEIN FLID"/>
    <property type="match status" value="1"/>
</dbReference>
<keyword evidence="8" id="KW-0282">Flagellum</keyword>
<evidence type="ECO:0000313" key="8">
    <source>
        <dbReference type="EMBL" id="MDP8568132.1"/>
    </source>
</evidence>
<evidence type="ECO:0000256" key="2">
    <source>
        <dbReference type="ARBA" id="ARBA00011255"/>
    </source>
</evidence>
<dbReference type="Proteomes" id="UP001225906">
    <property type="component" value="Unassembled WGS sequence"/>
</dbReference>
<protein>
    <recommendedName>
        <fullName evidence="5">Flagellar hook-associated protein 2</fullName>
        <shortName evidence="5">HAP2</shortName>
    </recommendedName>
    <alternativeName>
        <fullName evidence="5">Flagellar cap protein</fullName>
    </alternativeName>
</protein>
<feature type="domain" description="Flagellar hook-associated protein 2 C-terminal" evidence="7">
    <location>
        <begin position="237"/>
        <end position="539"/>
    </location>
</feature>
<dbReference type="PANTHER" id="PTHR30288:SF0">
    <property type="entry name" value="FLAGELLAR HOOK-ASSOCIATED PROTEIN 2"/>
    <property type="match status" value="1"/>
</dbReference>
<keyword evidence="3" id="KW-0175">Coiled coil</keyword>
<dbReference type="InterPro" id="IPR040026">
    <property type="entry name" value="FliD"/>
</dbReference>
<keyword evidence="4 5" id="KW-0975">Bacterial flagellum</keyword>
<comment type="function">
    <text evidence="5">Required for morphogenesis and for the elongation of the flagellar filament by facilitating polymerization of the flagellin monomers at the tip of growing filament. Forms a capping structure, which prevents flagellin subunits (transported through the central channel of the flagellum) from leaking out without polymerization at the distal end.</text>
</comment>
<evidence type="ECO:0000256" key="5">
    <source>
        <dbReference type="RuleBase" id="RU362066"/>
    </source>
</evidence>
<dbReference type="Pfam" id="PF07195">
    <property type="entry name" value="FliD_C"/>
    <property type="match status" value="1"/>
</dbReference>
<keyword evidence="9" id="KW-1185">Reference proteome</keyword>
<comment type="caution">
    <text evidence="8">The sequence shown here is derived from an EMBL/GenBank/DDBJ whole genome shotgun (WGS) entry which is preliminary data.</text>
</comment>
<accession>A0ABT9JUA3</accession>
<evidence type="ECO:0000256" key="4">
    <source>
        <dbReference type="ARBA" id="ARBA00023143"/>
    </source>
</evidence>
<keyword evidence="8" id="KW-0969">Cilium</keyword>
<comment type="subunit">
    <text evidence="2 5">Homopentamer.</text>
</comment>
<gene>
    <name evidence="8" type="primary">fliD</name>
    <name evidence="8" type="ORF">Q9291_09750</name>
</gene>
<keyword evidence="5" id="KW-0964">Secreted</keyword>
<dbReference type="InterPro" id="IPR003481">
    <property type="entry name" value="FliD_N"/>
</dbReference>
<name>A0ABT9JUA3_9PROT</name>
<dbReference type="InterPro" id="IPR010809">
    <property type="entry name" value="FliD_C"/>
</dbReference>
<comment type="similarity">
    <text evidence="1 5">Belongs to the FliD family.</text>
</comment>
<organism evidence="8 9">
    <name type="scientific">Methylophilus aquaticus</name>
    <dbReference type="NCBI Taxonomy" id="1971610"/>
    <lineage>
        <taxon>Bacteria</taxon>
        <taxon>Pseudomonadati</taxon>
        <taxon>Pseudomonadota</taxon>
        <taxon>Betaproteobacteria</taxon>
        <taxon>Nitrosomonadales</taxon>
        <taxon>Methylophilaceae</taxon>
        <taxon>Methylophilus</taxon>
    </lineage>
</organism>
<dbReference type="RefSeq" id="WP_306389854.1">
    <property type="nucleotide sequence ID" value="NZ_JAVCAP010000020.1"/>
</dbReference>
<evidence type="ECO:0000313" key="9">
    <source>
        <dbReference type="Proteomes" id="UP001225906"/>
    </source>
</evidence>